<sequence>MGLVTGLITFVVGVLVGGIGIYVGAELVGGGSSYEKAVTTAIFGSLVWALVGTFFGWVPLLGPILTFVAYLGVLNVMYDGGWVEAAAIAVVAWLTLVVVFTVLGPLGLGVFSGVGVPGV</sequence>
<gene>
    <name evidence="2" type="ORF">HZS55_11700</name>
</gene>
<dbReference type="OrthoDB" id="205278at2157"/>
<dbReference type="GeneID" id="56078537"/>
<feature type="transmembrane region" description="Helical" evidence="1">
    <location>
        <begin position="85"/>
        <end position="111"/>
    </location>
</feature>
<feature type="transmembrane region" description="Helical" evidence="1">
    <location>
        <begin position="61"/>
        <end position="78"/>
    </location>
</feature>
<protein>
    <submittedName>
        <fullName evidence="2">Uncharacterized protein</fullName>
    </submittedName>
</protein>
<dbReference type="AlphaFoldDB" id="A0A7D5PAW0"/>
<keyword evidence="1" id="KW-0472">Membrane</keyword>
<accession>A0A7D5PAW0</accession>
<reference evidence="2 3" key="1">
    <citation type="submission" date="2020-07" db="EMBL/GenBank/DDBJ databases">
        <title>Halosimplex pelagicum sp. nov. and Halosimplex rubrum sp. nov., isolated from salted brown alga Laminaria, and emended description of the genus Halosimplex.</title>
        <authorList>
            <person name="Cui H."/>
        </authorList>
    </citation>
    <scope>NUCLEOTIDE SEQUENCE [LARGE SCALE GENOMIC DNA]</scope>
    <source>
        <strain evidence="2 3">R27</strain>
    </source>
</reference>
<dbReference type="EMBL" id="CP058910">
    <property type="protein sequence ID" value="QLH77919.1"/>
    <property type="molecule type" value="Genomic_DNA"/>
</dbReference>
<evidence type="ECO:0000313" key="2">
    <source>
        <dbReference type="EMBL" id="QLH77919.1"/>
    </source>
</evidence>
<dbReference type="KEGG" id="hrr:HZS55_11700"/>
<feature type="transmembrane region" description="Helical" evidence="1">
    <location>
        <begin position="6"/>
        <end position="25"/>
    </location>
</feature>
<keyword evidence="3" id="KW-1185">Reference proteome</keyword>
<keyword evidence="1" id="KW-1133">Transmembrane helix</keyword>
<organism evidence="2 3">
    <name type="scientific">Halosimplex rubrum</name>
    <dbReference type="NCBI Taxonomy" id="869889"/>
    <lineage>
        <taxon>Archaea</taxon>
        <taxon>Methanobacteriati</taxon>
        <taxon>Methanobacteriota</taxon>
        <taxon>Stenosarchaea group</taxon>
        <taxon>Halobacteria</taxon>
        <taxon>Halobacteriales</taxon>
        <taxon>Haloarculaceae</taxon>
        <taxon>Halosimplex</taxon>
    </lineage>
</organism>
<evidence type="ECO:0000256" key="1">
    <source>
        <dbReference type="SAM" id="Phobius"/>
    </source>
</evidence>
<evidence type="ECO:0000313" key="3">
    <source>
        <dbReference type="Proteomes" id="UP000509667"/>
    </source>
</evidence>
<dbReference type="RefSeq" id="WP_179907843.1">
    <property type="nucleotide sequence ID" value="NZ_CP058910.1"/>
</dbReference>
<dbReference type="Proteomes" id="UP000509667">
    <property type="component" value="Chromosome"/>
</dbReference>
<keyword evidence="1" id="KW-0812">Transmembrane</keyword>
<proteinExistence type="predicted"/>
<name>A0A7D5PAW0_9EURY</name>